<sequence>MNFLFAEFKIFKSWKISIPVLLWFLLAFIAGLAEVLHHSFNNYLIFRQVFWHTLAQTNLYSPYPAEYADINHYGPVFSVVIAPFAVLPDWLGVIAWNLVNAAVLLLAIKMLPLSRRNILIILLISLVDMMSAAHNVQFNAMTAAFIILAFVFVERERDIWATFFIVLGFLIKLYPIAAIVFFLFSKHRVRFICYGFMWLAVLFCLPMIFSSPDFIIRSYADWYHALSDKVVENVSSLSHTHMQDICVMGIIRRTLQTTSFNDLYVLVPAVAIFAWPLLRISQYANTAYRLRYLALVLISVVIFSDSAESATYVIAMTGVGIWYVLEQQKTPWVIGVLVFAIFVTSLSTTDLCPPYIKIHIIRAFALKALPCLLVWLLLIKDVAFGKNLPDKI</sequence>
<feature type="transmembrane region" description="Helical" evidence="8">
    <location>
        <begin position="191"/>
        <end position="209"/>
    </location>
</feature>
<proteinExistence type="inferred from homology"/>
<protein>
    <submittedName>
        <fullName evidence="9">DUF2029 domain-containing protein</fullName>
    </submittedName>
</protein>
<keyword evidence="5 8" id="KW-1133">Transmembrane helix</keyword>
<evidence type="ECO:0000256" key="1">
    <source>
        <dbReference type="ARBA" id="ARBA00004651"/>
    </source>
</evidence>
<dbReference type="EMBL" id="RIAR02000001">
    <property type="protein sequence ID" value="NSL90234.1"/>
    <property type="molecule type" value="Genomic_DNA"/>
</dbReference>
<evidence type="ECO:0000256" key="3">
    <source>
        <dbReference type="ARBA" id="ARBA00022679"/>
    </source>
</evidence>
<feature type="transmembrane region" description="Helical" evidence="8">
    <location>
        <begin position="263"/>
        <end position="280"/>
    </location>
</feature>
<dbReference type="InterPro" id="IPR018584">
    <property type="entry name" value="GT87"/>
</dbReference>
<feature type="transmembrane region" description="Helical" evidence="8">
    <location>
        <begin position="159"/>
        <end position="184"/>
    </location>
</feature>
<keyword evidence="10" id="KW-1185">Reference proteome</keyword>
<dbReference type="GO" id="GO:0005886">
    <property type="term" value="C:plasma membrane"/>
    <property type="evidence" value="ECO:0007669"/>
    <property type="project" value="UniProtKB-SubCell"/>
</dbReference>
<comment type="similarity">
    <text evidence="7">Belongs to the glycosyltransferase 87 family.</text>
</comment>
<feature type="transmembrane region" description="Helical" evidence="8">
    <location>
        <begin position="120"/>
        <end position="153"/>
    </location>
</feature>
<evidence type="ECO:0000256" key="4">
    <source>
        <dbReference type="ARBA" id="ARBA00022692"/>
    </source>
</evidence>
<evidence type="ECO:0000313" key="9">
    <source>
        <dbReference type="EMBL" id="NSL90234.1"/>
    </source>
</evidence>
<evidence type="ECO:0000256" key="2">
    <source>
        <dbReference type="ARBA" id="ARBA00022475"/>
    </source>
</evidence>
<evidence type="ECO:0000256" key="8">
    <source>
        <dbReference type="SAM" id="Phobius"/>
    </source>
</evidence>
<dbReference type="GO" id="GO:0016758">
    <property type="term" value="F:hexosyltransferase activity"/>
    <property type="evidence" value="ECO:0007669"/>
    <property type="project" value="InterPro"/>
</dbReference>
<comment type="subcellular location">
    <subcellularLocation>
        <location evidence="1">Cell membrane</location>
        <topology evidence="1">Multi-pass membrane protein</topology>
    </subcellularLocation>
</comment>
<reference evidence="9" key="1">
    <citation type="submission" date="2020-05" db="EMBL/GenBank/DDBJ databases">
        <title>Chitinophaga laudate sp. nov., isolated from a tropical peat swamp.</title>
        <authorList>
            <person name="Goh C.B.S."/>
            <person name="Lee M.S."/>
            <person name="Parimannan S."/>
            <person name="Pasbakhsh P."/>
            <person name="Yule C.M."/>
            <person name="Rajandas H."/>
            <person name="Loke S."/>
            <person name="Croft L."/>
            <person name="Tan J.B.L."/>
        </authorList>
    </citation>
    <scope>NUCLEOTIDE SEQUENCE</scope>
    <source>
        <strain evidence="9">Mgbs1</strain>
    </source>
</reference>
<dbReference type="AlphaFoldDB" id="A0A9Q5D902"/>
<dbReference type="Proteomes" id="UP000281028">
    <property type="component" value="Unassembled WGS sequence"/>
</dbReference>
<name>A0A9Q5D902_9BACT</name>
<feature type="transmembrane region" description="Helical" evidence="8">
    <location>
        <begin position="90"/>
        <end position="108"/>
    </location>
</feature>
<feature type="transmembrane region" description="Helical" evidence="8">
    <location>
        <begin position="360"/>
        <end position="379"/>
    </location>
</feature>
<gene>
    <name evidence="9" type="ORF">ECE50_025595</name>
</gene>
<feature type="transmembrane region" description="Helical" evidence="8">
    <location>
        <begin position="331"/>
        <end position="348"/>
    </location>
</feature>
<feature type="transmembrane region" description="Helical" evidence="8">
    <location>
        <begin position="292"/>
        <end position="325"/>
    </location>
</feature>
<keyword evidence="4 8" id="KW-0812">Transmembrane</keyword>
<keyword evidence="2" id="KW-1003">Cell membrane</keyword>
<keyword evidence="6 8" id="KW-0472">Membrane</keyword>
<organism evidence="9 10">
    <name type="scientific">Chitinophaga solisilvae</name>
    <dbReference type="NCBI Taxonomy" id="1233460"/>
    <lineage>
        <taxon>Bacteria</taxon>
        <taxon>Pseudomonadati</taxon>
        <taxon>Bacteroidota</taxon>
        <taxon>Chitinophagia</taxon>
        <taxon>Chitinophagales</taxon>
        <taxon>Chitinophagaceae</taxon>
        <taxon>Chitinophaga</taxon>
    </lineage>
</organism>
<evidence type="ECO:0000256" key="7">
    <source>
        <dbReference type="ARBA" id="ARBA00024033"/>
    </source>
</evidence>
<dbReference type="OrthoDB" id="1070018at2"/>
<dbReference type="Pfam" id="PF09594">
    <property type="entry name" value="GT87"/>
    <property type="match status" value="1"/>
</dbReference>
<accession>A0A9Q5D902</accession>
<evidence type="ECO:0000256" key="6">
    <source>
        <dbReference type="ARBA" id="ARBA00023136"/>
    </source>
</evidence>
<evidence type="ECO:0000256" key="5">
    <source>
        <dbReference type="ARBA" id="ARBA00022989"/>
    </source>
</evidence>
<keyword evidence="3" id="KW-0808">Transferase</keyword>
<evidence type="ECO:0000313" key="10">
    <source>
        <dbReference type="Proteomes" id="UP000281028"/>
    </source>
</evidence>
<comment type="caution">
    <text evidence="9">The sequence shown here is derived from an EMBL/GenBank/DDBJ whole genome shotgun (WGS) entry which is preliminary data.</text>
</comment>